<dbReference type="Proteomes" id="UP000309215">
    <property type="component" value="Unassembled WGS sequence"/>
</dbReference>
<evidence type="ECO:0008006" key="3">
    <source>
        <dbReference type="Google" id="ProtNLM"/>
    </source>
</evidence>
<dbReference type="InterPro" id="IPR015943">
    <property type="entry name" value="WD40/YVTN_repeat-like_dom_sf"/>
</dbReference>
<evidence type="ECO:0000313" key="2">
    <source>
        <dbReference type="Proteomes" id="UP000309215"/>
    </source>
</evidence>
<proteinExistence type="predicted"/>
<gene>
    <name evidence="1" type="ORF">E8A74_41895</name>
</gene>
<dbReference type="Gene3D" id="2.130.10.10">
    <property type="entry name" value="YVTN repeat-like/Quinoprotein amine dehydrogenase"/>
    <property type="match status" value="1"/>
</dbReference>
<accession>A0A4U1IV55</accession>
<comment type="caution">
    <text evidence="1">The sequence shown here is derived from an EMBL/GenBank/DDBJ whole genome shotgun (WGS) entry which is preliminary data.</text>
</comment>
<dbReference type="OrthoDB" id="9764804at2"/>
<organism evidence="1 2">
    <name type="scientific">Polyangium fumosum</name>
    <dbReference type="NCBI Taxonomy" id="889272"/>
    <lineage>
        <taxon>Bacteria</taxon>
        <taxon>Pseudomonadati</taxon>
        <taxon>Myxococcota</taxon>
        <taxon>Polyangia</taxon>
        <taxon>Polyangiales</taxon>
        <taxon>Polyangiaceae</taxon>
        <taxon>Polyangium</taxon>
    </lineage>
</organism>
<dbReference type="AlphaFoldDB" id="A0A4U1IV55"/>
<protein>
    <recommendedName>
        <fullName evidence="3">Glycosyl hydrolase</fullName>
    </recommendedName>
</protein>
<dbReference type="RefSeq" id="WP_136934748.1">
    <property type="nucleotide sequence ID" value="NZ_SSMQ01000071.1"/>
</dbReference>
<sequence>MTSRVLAVDPHDGRRVWLGTWGEGIWRSEDAGRTFQNLALEGLEVQSLVVDFAKKEAGAEAWVAATNLAIPSGVFHYGTR</sequence>
<reference evidence="1 2" key="1">
    <citation type="submission" date="2019-04" db="EMBL/GenBank/DDBJ databases">
        <authorList>
            <person name="Li Y."/>
            <person name="Wang J."/>
        </authorList>
    </citation>
    <scope>NUCLEOTIDE SEQUENCE [LARGE SCALE GENOMIC DNA]</scope>
    <source>
        <strain evidence="1 2">DSM 14668</strain>
    </source>
</reference>
<dbReference type="EMBL" id="SSMQ01000071">
    <property type="protein sequence ID" value="TKC98229.1"/>
    <property type="molecule type" value="Genomic_DNA"/>
</dbReference>
<dbReference type="SUPFAM" id="SSF110296">
    <property type="entry name" value="Oligoxyloglucan reducing end-specific cellobiohydrolase"/>
    <property type="match status" value="1"/>
</dbReference>
<keyword evidence="2" id="KW-1185">Reference proteome</keyword>
<name>A0A4U1IV55_9BACT</name>
<evidence type="ECO:0000313" key="1">
    <source>
        <dbReference type="EMBL" id="TKC98229.1"/>
    </source>
</evidence>